<accession>A0A151MXG1</accession>
<reference evidence="1 2" key="1">
    <citation type="journal article" date="2012" name="Genome Biol.">
        <title>Sequencing three crocodilian genomes to illuminate the evolution of archosaurs and amniotes.</title>
        <authorList>
            <person name="St John J.A."/>
            <person name="Braun E.L."/>
            <person name="Isberg S.R."/>
            <person name="Miles L.G."/>
            <person name="Chong A.Y."/>
            <person name="Gongora J."/>
            <person name="Dalzell P."/>
            <person name="Moran C."/>
            <person name="Bed'hom B."/>
            <person name="Abzhanov A."/>
            <person name="Burgess S.C."/>
            <person name="Cooksey A.M."/>
            <person name="Castoe T.A."/>
            <person name="Crawford N.G."/>
            <person name="Densmore L.D."/>
            <person name="Drew J.C."/>
            <person name="Edwards S.V."/>
            <person name="Faircloth B.C."/>
            <person name="Fujita M.K."/>
            <person name="Greenwold M.J."/>
            <person name="Hoffmann F.G."/>
            <person name="Howard J.M."/>
            <person name="Iguchi T."/>
            <person name="Janes D.E."/>
            <person name="Khan S.Y."/>
            <person name="Kohno S."/>
            <person name="de Koning A.J."/>
            <person name="Lance S.L."/>
            <person name="McCarthy F.M."/>
            <person name="McCormack J.E."/>
            <person name="Merchant M.E."/>
            <person name="Peterson D.G."/>
            <person name="Pollock D.D."/>
            <person name="Pourmand N."/>
            <person name="Raney B.J."/>
            <person name="Roessler K.A."/>
            <person name="Sanford J.R."/>
            <person name="Sawyer R.H."/>
            <person name="Schmidt C.J."/>
            <person name="Triplett E.W."/>
            <person name="Tuberville T.D."/>
            <person name="Venegas-Anaya M."/>
            <person name="Howard J.T."/>
            <person name="Jarvis E.D."/>
            <person name="Guillette L.J.Jr."/>
            <person name="Glenn T.C."/>
            <person name="Green R.E."/>
            <person name="Ray D.A."/>
        </authorList>
    </citation>
    <scope>NUCLEOTIDE SEQUENCE [LARGE SCALE GENOMIC DNA]</scope>
    <source>
        <strain evidence="1">KSC_2009_1</strain>
    </source>
</reference>
<dbReference type="Proteomes" id="UP000050525">
    <property type="component" value="Unassembled WGS sequence"/>
</dbReference>
<sequence>MGQSRSWQGGMEQQEKEGIAWPKDRIAVCPMSGPCGTRGNVCFTQESGSTVTTSGTMFVAFICLSEPVDISHTSSEQKHRSTMFYATARRSGAFEGKISGEEADGAGELHERYLEQSEQQFDKNLEESEIKIGFQHLKKAPQA</sequence>
<proteinExistence type="predicted"/>
<gene>
    <name evidence="1" type="ORF">Y1Q_0009918</name>
</gene>
<evidence type="ECO:0000313" key="1">
    <source>
        <dbReference type="EMBL" id="KYO29128.1"/>
    </source>
</evidence>
<dbReference type="EMBL" id="AKHW03004724">
    <property type="protein sequence ID" value="KYO29128.1"/>
    <property type="molecule type" value="Genomic_DNA"/>
</dbReference>
<name>A0A151MXG1_ALLMI</name>
<protein>
    <submittedName>
        <fullName evidence="1">Uncharacterized protein</fullName>
    </submittedName>
</protein>
<dbReference type="AlphaFoldDB" id="A0A151MXG1"/>
<organism evidence="1 2">
    <name type="scientific">Alligator mississippiensis</name>
    <name type="common">American alligator</name>
    <dbReference type="NCBI Taxonomy" id="8496"/>
    <lineage>
        <taxon>Eukaryota</taxon>
        <taxon>Metazoa</taxon>
        <taxon>Chordata</taxon>
        <taxon>Craniata</taxon>
        <taxon>Vertebrata</taxon>
        <taxon>Euteleostomi</taxon>
        <taxon>Archelosauria</taxon>
        <taxon>Archosauria</taxon>
        <taxon>Crocodylia</taxon>
        <taxon>Alligatoridae</taxon>
        <taxon>Alligatorinae</taxon>
        <taxon>Alligator</taxon>
    </lineage>
</organism>
<comment type="caution">
    <text evidence="1">The sequence shown here is derived from an EMBL/GenBank/DDBJ whole genome shotgun (WGS) entry which is preliminary data.</text>
</comment>
<evidence type="ECO:0000313" key="2">
    <source>
        <dbReference type="Proteomes" id="UP000050525"/>
    </source>
</evidence>
<keyword evidence="2" id="KW-1185">Reference proteome</keyword>